<feature type="transmembrane region" description="Helical" evidence="1">
    <location>
        <begin position="214"/>
        <end position="236"/>
    </location>
</feature>
<reference evidence="2 3" key="1">
    <citation type="submission" date="2016-10" db="EMBL/GenBank/DDBJ databases">
        <authorList>
            <person name="de Groot N.N."/>
        </authorList>
    </citation>
    <scope>NUCLEOTIDE SEQUENCE [LARGE SCALE GENOMIC DNA]</scope>
    <source>
        <strain evidence="2 3">DSM 19012</strain>
    </source>
</reference>
<dbReference type="Pfam" id="PF03929">
    <property type="entry name" value="PepSY_TM"/>
    <property type="match status" value="2"/>
</dbReference>
<dbReference type="EMBL" id="FONA01000005">
    <property type="protein sequence ID" value="SFE01586.1"/>
    <property type="molecule type" value="Genomic_DNA"/>
</dbReference>
<feature type="transmembrane region" description="Helical" evidence="1">
    <location>
        <begin position="267"/>
        <end position="285"/>
    </location>
</feature>
<evidence type="ECO:0000313" key="2">
    <source>
        <dbReference type="EMBL" id="SFE01586.1"/>
    </source>
</evidence>
<name>A0A1I1X2G2_9BACT</name>
<keyword evidence="1" id="KW-0472">Membrane</keyword>
<dbReference type="InParanoid" id="A0A1I1X2G2"/>
<feature type="transmembrane region" description="Helical" evidence="1">
    <location>
        <begin position="12"/>
        <end position="32"/>
    </location>
</feature>
<keyword evidence="1" id="KW-0812">Transmembrane</keyword>
<gene>
    <name evidence="2" type="ORF">SAMN05444380_105116</name>
</gene>
<keyword evidence="1" id="KW-1133">Transmembrane helix</keyword>
<evidence type="ECO:0000313" key="3">
    <source>
        <dbReference type="Proteomes" id="UP000181976"/>
    </source>
</evidence>
<dbReference type="PANTHER" id="PTHR34219">
    <property type="entry name" value="IRON-REGULATED INNER MEMBRANE PROTEIN-RELATED"/>
    <property type="match status" value="1"/>
</dbReference>
<sequence length="523" mass="60290">MPQGKLFKKLHRWPGLILSFILLYYGVTGIFLNHREWMASLDVPRTALPDVYSYQHWGNSALKGNVNIGPDSILIYGDIGIWVTDSTFSHYRPLHAGIPQGADNRKVFDLHRDSAGNLYAATQFGLFGYDNATCQWTKFPLNVDLKRFVAIETVGDSIYVLNRSYLFKGVANGVNTTFKKVELKAPEHFKKEVTLLETIWQMHSGEILGLPGQLFVDLLGIITIFLSVTGIIYFFFPDRIKRRKRRMKPYERLVRINRWSLKWHNKAGAWFWIFLIFLYFTGIFLRPPFLILIGYSKVAPIKYSHLDQPNPWYDKLRDLRYDPGSGCFFLSTSDGMFTLSPDNWKPQPCRVQPPVSVMGITVFEPYRPGAWLVGSFSGLFLWHPDNPRIMDFVKGELYRGAPSGRPVGVNKVTGLIHTADGKRYMVDYDRGVVPLYHRTTFPDAPESLVQQTRMSLWNLALEIHTGRFFQFMLGSFYILIVPLVGLAGVMVVISGYLIWRKRFKRRKRRGQKIRLLDLDVVVE</sequence>
<accession>A0A1I1X2G2</accession>
<dbReference type="RefSeq" id="WP_010526655.1">
    <property type="nucleotide sequence ID" value="NZ_AFSL01000014.1"/>
</dbReference>
<protein>
    <submittedName>
        <fullName evidence="2">PepSY-associated TM region</fullName>
    </submittedName>
</protein>
<dbReference type="Proteomes" id="UP000181976">
    <property type="component" value="Unassembled WGS sequence"/>
</dbReference>
<dbReference type="InterPro" id="IPR005625">
    <property type="entry name" value="PepSY-ass_TM"/>
</dbReference>
<evidence type="ECO:0000256" key="1">
    <source>
        <dbReference type="SAM" id="Phobius"/>
    </source>
</evidence>
<dbReference type="AlphaFoldDB" id="A0A1I1X2G2"/>
<dbReference type="OrthoDB" id="1111139at2"/>
<keyword evidence="3" id="KW-1185">Reference proteome</keyword>
<organism evidence="2 3">
    <name type="scientific">Thermophagus xiamenensis</name>
    <dbReference type="NCBI Taxonomy" id="385682"/>
    <lineage>
        <taxon>Bacteria</taxon>
        <taxon>Pseudomonadati</taxon>
        <taxon>Bacteroidota</taxon>
        <taxon>Bacteroidia</taxon>
        <taxon>Marinilabiliales</taxon>
        <taxon>Marinilabiliaceae</taxon>
        <taxon>Thermophagus</taxon>
    </lineage>
</organism>
<proteinExistence type="predicted"/>
<feature type="transmembrane region" description="Helical" evidence="1">
    <location>
        <begin position="476"/>
        <end position="499"/>
    </location>
</feature>
<dbReference type="eggNOG" id="COG3182">
    <property type="taxonomic scope" value="Bacteria"/>
</dbReference>